<keyword evidence="3" id="KW-1185">Reference proteome</keyword>
<dbReference type="AlphaFoldDB" id="A0AAD3XM34"/>
<evidence type="ECO:0000313" key="2">
    <source>
        <dbReference type="EMBL" id="GMH09360.1"/>
    </source>
</evidence>
<gene>
    <name evidence="2" type="ORF">Nepgr_011201</name>
</gene>
<sequence length="136" mass="15414">MILDYQCFGDVVTFDTIYATNKDLRPFGAFTGFNHHKQMVVFGAALLYDERADSFVRLFETFLCCHGGKAHITIFTNQDAAMTKALRLVITSTCHGLCTCHIMQNAIKHLTVRLELLATFKSCMFSIINKFDFENA</sequence>
<dbReference type="Proteomes" id="UP001279734">
    <property type="component" value="Unassembled WGS sequence"/>
</dbReference>
<protein>
    <recommendedName>
        <fullName evidence="1">MULE transposase domain-containing protein</fullName>
    </recommendedName>
</protein>
<dbReference type="Pfam" id="PF10551">
    <property type="entry name" value="MULE"/>
    <property type="match status" value="1"/>
</dbReference>
<evidence type="ECO:0000313" key="3">
    <source>
        <dbReference type="Proteomes" id="UP001279734"/>
    </source>
</evidence>
<dbReference type="EMBL" id="BSYO01000009">
    <property type="protein sequence ID" value="GMH09360.1"/>
    <property type="molecule type" value="Genomic_DNA"/>
</dbReference>
<accession>A0AAD3XM34</accession>
<comment type="caution">
    <text evidence="2">The sequence shown here is derived from an EMBL/GenBank/DDBJ whole genome shotgun (WGS) entry which is preliminary data.</text>
</comment>
<proteinExistence type="predicted"/>
<evidence type="ECO:0000259" key="1">
    <source>
        <dbReference type="Pfam" id="PF10551"/>
    </source>
</evidence>
<dbReference type="PANTHER" id="PTHR47718">
    <property type="entry name" value="OS01G0519700 PROTEIN"/>
    <property type="match status" value="1"/>
</dbReference>
<organism evidence="2 3">
    <name type="scientific">Nepenthes gracilis</name>
    <name type="common">Slender pitcher plant</name>
    <dbReference type="NCBI Taxonomy" id="150966"/>
    <lineage>
        <taxon>Eukaryota</taxon>
        <taxon>Viridiplantae</taxon>
        <taxon>Streptophyta</taxon>
        <taxon>Embryophyta</taxon>
        <taxon>Tracheophyta</taxon>
        <taxon>Spermatophyta</taxon>
        <taxon>Magnoliopsida</taxon>
        <taxon>eudicotyledons</taxon>
        <taxon>Gunneridae</taxon>
        <taxon>Pentapetalae</taxon>
        <taxon>Caryophyllales</taxon>
        <taxon>Nepenthaceae</taxon>
        <taxon>Nepenthes</taxon>
    </lineage>
</organism>
<reference evidence="2" key="1">
    <citation type="submission" date="2023-05" db="EMBL/GenBank/DDBJ databases">
        <title>Nepenthes gracilis genome sequencing.</title>
        <authorList>
            <person name="Fukushima K."/>
        </authorList>
    </citation>
    <scope>NUCLEOTIDE SEQUENCE</scope>
    <source>
        <strain evidence="2">SING2019-196</strain>
    </source>
</reference>
<dbReference type="PANTHER" id="PTHR47718:SF2">
    <property type="entry name" value="PROTEIN FAR1-RELATED SEQUENCE 5-LIKE"/>
    <property type="match status" value="1"/>
</dbReference>
<dbReference type="InterPro" id="IPR018289">
    <property type="entry name" value="MULE_transposase_dom"/>
</dbReference>
<feature type="domain" description="MULE transposase" evidence="1">
    <location>
        <begin position="11"/>
        <end position="105"/>
    </location>
</feature>
<name>A0AAD3XM34_NEPGR</name>